<dbReference type="Proteomes" id="UP001302349">
    <property type="component" value="Chromosome"/>
</dbReference>
<evidence type="ECO:0000256" key="5">
    <source>
        <dbReference type="ARBA" id="ARBA00023136"/>
    </source>
</evidence>
<reference evidence="9 10" key="1">
    <citation type="journal article" date="2023" name="Microbiol. Resour. Announc.">
        <title>Complete Genome Sequence of Imperialibacter roseus strain P4T.</title>
        <authorList>
            <person name="Tizabi D.R."/>
            <person name="Bachvaroff T."/>
            <person name="Hill R.T."/>
        </authorList>
    </citation>
    <scope>NUCLEOTIDE SEQUENCE [LARGE SCALE GENOMIC DNA]</scope>
    <source>
        <strain evidence="9 10">P4T</strain>
    </source>
</reference>
<evidence type="ECO:0000256" key="3">
    <source>
        <dbReference type="ARBA" id="ARBA00022692"/>
    </source>
</evidence>
<dbReference type="PANTHER" id="PTHR30572:SF18">
    <property type="entry name" value="ABC-TYPE MACROLIDE FAMILY EXPORT SYSTEM PERMEASE COMPONENT 2"/>
    <property type="match status" value="1"/>
</dbReference>
<evidence type="ECO:0000256" key="4">
    <source>
        <dbReference type="ARBA" id="ARBA00022989"/>
    </source>
</evidence>
<keyword evidence="4 6" id="KW-1133">Transmembrane helix</keyword>
<sequence length="813" mass="90481">MLKNYFKVAIRNLLRHKAYSLINILGLSIGLTCCLLLFIYVQDELSYDKFHTKSERIYRLKYEINGFNLARSPLPIAPNLVSFFPEVEKAARMYNRDASVEIVDQAGNKKQFEEGRIFFADSSIQDIFTFEYVAGDPASMLRNPFSVVLTDEVAEKYFGNENAIGKTIYLAGNHPFNVTGIIKDFPSASHVHFSMIAPFDNLFDIEQGNGQELKQRLNQNWVASHLYTYALLKEGESAETANARFEAFYDKFVPENLKLGQKWSFFPMSDTRLYANLAADPEPVSSITFVYIFSAIAILTLLIACINFINLSTAKSLQRTKEIGMRKVLGAWKTQLVIQFLGESLVVSLVAAFIACGLSFYLLPALNTLTDKELLFGDFITASNALMFLALVVTTAIAAGLYPAFFVTKIDPANSLKGILSNKGKAGLSFRKVLVIVQFTVSIILISGGIIVYQQVNFMRNRPMGFEKDFIINVPLFSNNFNNAFGGVEGDMRQRMNTFEDEMMRSPNVLASTLSDNPLGLGSVYRPVVPDGHTREENIIAPVLSVDYDFIDTYGLNVVTGRAFDKSFGTDHLNAVLVNESAVKDYGFGSNEEAIGKKFTVEGNDCQVVGVIKDFHFMTLQQPIGPLVFRVSVANFTMFSIKVHQQNLPATIAGIEEIWTRHFPEKAFEYSFLDETLASSYRNEERLGKIVGYFAGIAILISCLGSYGLIMFLAQQKMKEISIRKVLGATIGNIILLLSKGFALLVLLSLLIAVPVVYYFMDGWLSDFSFRINIGPGSFLLAGGLTLLIVGLTISYQAIKAAYSNPVSTLRNE</sequence>
<dbReference type="Pfam" id="PF12704">
    <property type="entry name" value="MacB_PCD"/>
    <property type="match status" value="2"/>
</dbReference>
<evidence type="ECO:0000313" key="10">
    <source>
        <dbReference type="Proteomes" id="UP001302349"/>
    </source>
</evidence>
<dbReference type="InterPro" id="IPR025857">
    <property type="entry name" value="MacB_PCD"/>
</dbReference>
<gene>
    <name evidence="9" type="ORF">RT717_06620</name>
</gene>
<evidence type="ECO:0000313" key="9">
    <source>
        <dbReference type="EMBL" id="WOK08310.1"/>
    </source>
</evidence>
<protein>
    <submittedName>
        <fullName evidence="9">ABC transporter permease</fullName>
    </submittedName>
</protein>
<organism evidence="9 10">
    <name type="scientific">Imperialibacter roseus</name>
    <dbReference type="NCBI Taxonomy" id="1324217"/>
    <lineage>
        <taxon>Bacteria</taxon>
        <taxon>Pseudomonadati</taxon>
        <taxon>Bacteroidota</taxon>
        <taxon>Cytophagia</taxon>
        <taxon>Cytophagales</taxon>
        <taxon>Flammeovirgaceae</taxon>
        <taxon>Imperialibacter</taxon>
    </lineage>
</organism>
<keyword evidence="5 6" id="KW-0472">Membrane</keyword>
<feature type="transmembrane region" description="Helical" evidence="6">
    <location>
        <begin position="726"/>
        <end position="759"/>
    </location>
</feature>
<feature type="transmembrane region" description="Helical" evidence="6">
    <location>
        <begin position="779"/>
        <end position="799"/>
    </location>
</feature>
<evidence type="ECO:0000256" key="2">
    <source>
        <dbReference type="ARBA" id="ARBA00022475"/>
    </source>
</evidence>
<accession>A0ABZ0ITG1</accession>
<evidence type="ECO:0000256" key="6">
    <source>
        <dbReference type="SAM" id="Phobius"/>
    </source>
</evidence>
<dbReference type="EMBL" id="CP136051">
    <property type="protein sequence ID" value="WOK08310.1"/>
    <property type="molecule type" value="Genomic_DNA"/>
</dbReference>
<comment type="subcellular location">
    <subcellularLocation>
        <location evidence="1">Cell membrane</location>
        <topology evidence="1">Multi-pass membrane protein</topology>
    </subcellularLocation>
</comment>
<feature type="domain" description="ABC3 transporter permease C-terminal" evidence="7">
    <location>
        <begin position="295"/>
        <end position="412"/>
    </location>
</feature>
<proteinExistence type="predicted"/>
<evidence type="ECO:0000256" key="1">
    <source>
        <dbReference type="ARBA" id="ARBA00004651"/>
    </source>
</evidence>
<feature type="transmembrane region" description="Helical" evidence="6">
    <location>
        <begin position="289"/>
        <end position="311"/>
    </location>
</feature>
<dbReference type="Pfam" id="PF02687">
    <property type="entry name" value="FtsX"/>
    <property type="match status" value="2"/>
</dbReference>
<evidence type="ECO:0000259" key="7">
    <source>
        <dbReference type="Pfam" id="PF02687"/>
    </source>
</evidence>
<feature type="domain" description="MacB-like periplasmic core" evidence="8">
    <location>
        <begin position="537"/>
        <end position="616"/>
    </location>
</feature>
<keyword evidence="10" id="KW-1185">Reference proteome</keyword>
<evidence type="ECO:0000259" key="8">
    <source>
        <dbReference type="Pfam" id="PF12704"/>
    </source>
</evidence>
<keyword evidence="3 6" id="KW-0812">Transmembrane</keyword>
<feature type="transmembrane region" description="Helical" evidence="6">
    <location>
        <begin position="433"/>
        <end position="453"/>
    </location>
</feature>
<feature type="transmembrane region" description="Helical" evidence="6">
    <location>
        <begin position="336"/>
        <end position="363"/>
    </location>
</feature>
<feature type="transmembrane region" description="Helical" evidence="6">
    <location>
        <begin position="690"/>
        <end position="714"/>
    </location>
</feature>
<feature type="transmembrane region" description="Helical" evidence="6">
    <location>
        <begin position="383"/>
        <end position="407"/>
    </location>
</feature>
<keyword evidence="2" id="KW-1003">Cell membrane</keyword>
<feature type="domain" description="MacB-like periplasmic core" evidence="8">
    <location>
        <begin position="20"/>
        <end position="247"/>
    </location>
</feature>
<feature type="domain" description="ABC3 transporter permease C-terminal" evidence="7">
    <location>
        <begin position="694"/>
        <end position="806"/>
    </location>
</feature>
<name>A0ABZ0ITG1_9BACT</name>
<dbReference type="InterPro" id="IPR050250">
    <property type="entry name" value="Macrolide_Exporter_MacB"/>
</dbReference>
<dbReference type="PANTHER" id="PTHR30572">
    <property type="entry name" value="MEMBRANE COMPONENT OF TRANSPORTER-RELATED"/>
    <property type="match status" value="1"/>
</dbReference>
<dbReference type="InterPro" id="IPR003838">
    <property type="entry name" value="ABC3_permease_C"/>
</dbReference>
<feature type="transmembrane region" description="Helical" evidence="6">
    <location>
        <begin position="21"/>
        <end position="41"/>
    </location>
</feature>
<dbReference type="RefSeq" id="WP_317490953.1">
    <property type="nucleotide sequence ID" value="NZ_CP136051.1"/>
</dbReference>